<dbReference type="InterPro" id="IPR029039">
    <property type="entry name" value="Flavoprotein-like_sf"/>
</dbReference>
<accession>A0ABT4VAD6</accession>
<evidence type="ECO:0000313" key="4">
    <source>
        <dbReference type="Proteomes" id="UP001210380"/>
    </source>
</evidence>
<evidence type="ECO:0000256" key="1">
    <source>
        <dbReference type="SAM" id="MobiDB-lite"/>
    </source>
</evidence>
<feature type="domain" description="NADPH-dependent FMN reductase-like" evidence="2">
    <location>
        <begin position="13"/>
        <end position="156"/>
    </location>
</feature>
<dbReference type="SUPFAM" id="SSF52218">
    <property type="entry name" value="Flavoproteins"/>
    <property type="match status" value="1"/>
</dbReference>
<reference evidence="3 4" key="1">
    <citation type="submission" date="2022-11" db="EMBL/GenBank/DDBJ databases">
        <title>Draft genome sequence of Saccharopolyspora sp. WRP15-2 isolated from rhizosphere soils of wild rice in Thailand.</title>
        <authorList>
            <person name="Duangmal K."/>
            <person name="Kammanee S."/>
            <person name="Muangham S."/>
        </authorList>
    </citation>
    <scope>NUCLEOTIDE SEQUENCE [LARGE SCALE GENOMIC DNA]</scope>
    <source>
        <strain evidence="3 4">WRP15-2</strain>
    </source>
</reference>
<dbReference type="Pfam" id="PF03358">
    <property type="entry name" value="FMN_red"/>
    <property type="match status" value="1"/>
</dbReference>
<feature type="region of interest" description="Disordered" evidence="1">
    <location>
        <begin position="1"/>
        <end position="23"/>
    </location>
</feature>
<dbReference type="EMBL" id="JAQGLA010000130">
    <property type="protein sequence ID" value="MDA3630935.1"/>
    <property type="molecule type" value="Genomic_DNA"/>
</dbReference>
<dbReference type="RefSeq" id="WP_270954234.1">
    <property type="nucleotide sequence ID" value="NZ_JAQGLA010000130.1"/>
</dbReference>
<evidence type="ECO:0000259" key="2">
    <source>
        <dbReference type="Pfam" id="PF03358"/>
    </source>
</evidence>
<feature type="compositionally biased region" description="Gly residues" evidence="1">
    <location>
        <begin position="1"/>
        <end position="20"/>
    </location>
</feature>
<dbReference type="PANTHER" id="PTHR30543">
    <property type="entry name" value="CHROMATE REDUCTASE"/>
    <property type="match status" value="1"/>
</dbReference>
<dbReference type="InterPro" id="IPR050712">
    <property type="entry name" value="NAD(P)H-dep_reductase"/>
</dbReference>
<proteinExistence type="predicted"/>
<gene>
    <name evidence="3" type="ORF">OU415_36305</name>
</gene>
<organism evidence="3 4">
    <name type="scientific">Saccharopolyspora oryzae</name>
    <dbReference type="NCBI Taxonomy" id="2997343"/>
    <lineage>
        <taxon>Bacteria</taxon>
        <taxon>Bacillati</taxon>
        <taxon>Actinomycetota</taxon>
        <taxon>Actinomycetes</taxon>
        <taxon>Pseudonocardiales</taxon>
        <taxon>Pseudonocardiaceae</taxon>
        <taxon>Saccharopolyspora</taxon>
    </lineage>
</organism>
<dbReference type="PANTHER" id="PTHR30543:SF21">
    <property type="entry name" value="NAD(P)H-DEPENDENT FMN REDUCTASE LOT6"/>
    <property type="match status" value="1"/>
</dbReference>
<evidence type="ECO:0000313" key="3">
    <source>
        <dbReference type="EMBL" id="MDA3630935.1"/>
    </source>
</evidence>
<dbReference type="InterPro" id="IPR005025">
    <property type="entry name" value="FMN_Rdtase-like_dom"/>
</dbReference>
<comment type="caution">
    <text evidence="3">The sequence shown here is derived from an EMBL/GenBank/DDBJ whole genome shotgun (WGS) entry which is preliminary data.</text>
</comment>
<sequence>MQHGESTGGGPLIVGIGGTTREGSSSERALRYALGVTSELGARTLVCAATELDLPMYRPEESDRSPGAARLVAALRRADGVIIASPGYHGAVSGMIKNALDYTEDLRTDVRPYLDGRAVGCIAAAAGWQASTSTLAQLRAITHALRGWPTPLGVAMNSALPCFDDAGTPTGQPADQLRAMAHQVVEFAHRRARGPVPLAG</sequence>
<name>A0ABT4VAD6_9PSEU</name>
<dbReference type="Gene3D" id="3.40.50.360">
    <property type="match status" value="1"/>
</dbReference>
<dbReference type="Proteomes" id="UP001210380">
    <property type="component" value="Unassembled WGS sequence"/>
</dbReference>
<keyword evidence="4" id="KW-1185">Reference proteome</keyword>
<protein>
    <submittedName>
        <fullName evidence="3">NAD(P)H-dependent oxidoreductase</fullName>
    </submittedName>
</protein>